<feature type="transmembrane region" description="Helical" evidence="7">
    <location>
        <begin position="12"/>
        <end position="36"/>
    </location>
</feature>
<keyword evidence="2" id="KW-0997">Cell inner membrane</keyword>
<sequence length="674" mass="72040">MLRGALKKSNTLKAQVSFGLILLIVLTGIISAFAYYQSQEITGDIQSIAVQEDGVKRVNALAEAYGQLGGDVANLQATEYASEDDALINTVLKDTRAGTAALSEWLIARGDTETADQIQAFADALPEKVRTLLAAYRARDVAQGFLAENAAAVAGTTSELRRLLATLGDEQEKAGQQLTAISNGTLAAALNFALTPTEEAREAFQSTVSEMGNKLRDIRGMMGGLKRSERRAHTFASRDRDQLVQNANQFYGAMSGAVREEERFREGLNTAYDAILTLRNRINDGQTNLINTIQTRSHQTSQSAIVAGIASLVLGIGIALWLSAGVVRPLRYAIMAVEAQASGKHIELKTTKSSISELKHLHHALTVFETNARERDRLTQEQTEVQEAQQRKQAEIERLIEGFRDTARTLLNSVNDSMQDMRATASTMAERASDTSVQTDQASHAFDTATNNVQEASAAAEQLAKSIEEIAAQVSTTTHVVEKASDGASHSNERIGELAQAIGKIGEVVSLIQAIAEQTNLLALNATIEAARAGEAGKGFAVVAAEVKELANQTSKATEEISTQISAIQSSTHEAVSSIEEITKIMGEVTSYTAAISAAVEEQGAATSQISRNVQEAADGSVTANQSMVRVAQSVQETTSVSNNVLTAASEVTQKSEALRQEVDGFLTAVARIS</sequence>
<dbReference type="PROSITE" id="PS50111">
    <property type="entry name" value="CHEMOTAXIS_TRANSDUC_2"/>
    <property type="match status" value="1"/>
</dbReference>
<keyword evidence="7" id="KW-1133">Transmembrane helix</keyword>
<evidence type="ECO:0000256" key="7">
    <source>
        <dbReference type="SAM" id="Phobius"/>
    </source>
</evidence>
<evidence type="ECO:0000256" key="6">
    <source>
        <dbReference type="SAM" id="Coils"/>
    </source>
</evidence>
<comment type="caution">
    <text evidence="10">The sequence shown here is derived from an EMBL/GenBank/DDBJ whole genome shotgun (WGS) entry which is preliminary data.</text>
</comment>
<reference evidence="10 11" key="1">
    <citation type="submission" date="2016-03" db="EMBL/GenBank/DDBJ databases">
        <title>Genome sequence of Nesiotobacter sp. nov., a moderately halophilic alphaproteobacterium isolated from the Yellow Sea, China.</title>
        <authorList>
            <person name="Zhang G."/>
            <person name="Zhang R."/>
        </authorList>
    </citation>
    <scope>NUCLEOTIDE SEQUENCE [LARGE SCALE GENOMIC DNA]</scope>
    <source>
        <strain evidence="10 11">WB1-6</strain>
    </source>
</reference>
<dbReference type="Pfam" id="PF00015">
    <property type="entry name" value="MCPsignal"/>
    <property type="match status" value="1"/>
</dbReference>
<evidence type="ECO:0008006" key="12">
    <source>
        <dbReference type="Google" id="ProtNLM"/>
    </source>
</evidence>
<dbReference type="PANTHER" id="PTHR32089">
    <property type="entry name" value="METHYL-ACCEPTING CHEMOTAXIS PROTEIN MCPB"/>
    <property type="match status" value="1"/>
</dbReference>
<dbReference type="InterPro" id="IPR004089">
    <property type="entry name" value="MCPsignal_dom"/>
</dbReference>
<dbReference type="AlphaFoldDB" id="A0A1U7JHU4"/>
<dbReference type="STRING" id="197461.A3843_07320"/>
<keyword evidence="2" id="KW-1003">Cell membrane</keyword>
<evidence type="ECO:0000256" key="2">
    <source>
        <dbReference type="ARBA" id="ARBA00022519"/>
    </source>
</evidence>
<comment type="similarity">
    <text evidence="4">Belongs to the methyl-accepting chemotaxis (MCP) protein family.</text>
</comment>
<dbReference type="RefSeq" id="WP_051269243.1">
    <property type="nucleotide sequence ID" value="NZ_LVVZ01000014.1"/>
</dbReference>
<organism evidence="10 11">
    <name type="scientific">Pseudovibrio exalbescens</name>
    <dbReference type="NCBI Taxonomy" id="197461"/>
    <lineage>
        <taxon>Bacteria</taxon>
        <taxon>Pseudomonadati</taxon>
        <taxon>Pseudomonadota</taxon>
        <taxon>Alphaproteobacteria</taxon>
        <taxon>Hyphomicrobiales</taxon>
        <taxon>Stappiaceae</taxon>
        <taxon>Pseudovibrio</taxon>
    </lineage>
</organism>
<feature type="coiled-coil region" evidence="6">
    <location>
        <begin position="371"/>
        <end position="398"/>
    </location>
</feature>
<dbReference type="PANTHER" id="PTHR32089:SF112">
    <property type="entry name" value="LYSOZYME-LIKE PROTEIN-RELATED"/>
    <property type="match status" value="1"/>
</dbReference>
<gene>
    <name evidence="10" type="ORF">A3843_07320</name>
</gene>
<dbReference type="SUPFAM" id="SSF58104">
    <property type="entry name" value="Methyl-accepting chemotaxis protein (MCP) signaling domain"/>
    <property type="match status" value="1"/>
</dbReference>
<feature type="domain" description="T-SNARE coiled-coil homology" evidence="9">
    <location>
        <begin position="569"/>
        <end position="631"/>
    </location>
</feature>
<evidence type="ECO:0000259" key="8">
    <source>
        <dbReference type="PROSITE" id="PS50111"/>
    </source>
</evidence>
<keyword evidence="3 5" id="KW-0807">Transducer</keyword>
<proteinExistence type="inferred from homology"/>
<keyword evidence="6" id="KW-0175">Coiled coil</keyword>
<evidence type="ECO:0000256" key="3">
    <source>
        <dbReference type="ARBA" id="ARBA00023224"/>
    </source>
</evidence>
<evidence type="ECO:0000313" key="10">
    <source>
        <dbReference type="EMBL" id="OKL44221.1"/>
    </source>
</evidence>
<evidence type="ECO:0000256" key="5">
    <source>
        <dbReference type="PROSITE-ProRule" id="PRU00284"/>
    </source>
</evidence>
<name>A0A1U7JHU4_9HYPH</name>
<accession>A0A1U7JHU4</accession>
<dbReference type="PROSITE" id="PS50192">
    <property type="entry name" value="T_SNARE"/>
    <property type="match status" value="1"/>
</dbReference>
<keyword evidence="7" id="KW-0472">Membrane</keyword>
<keyword evidence="11" id="KW-1185">Reference proteome</keyword>
<dbReference type="SMART" id="SM00283">
    <property type="entry name" value="MA"/>
    <property type="match status" value="1"/>
</dbReference>
<feature type="transmembrane region" description="Helical" evidence="7">
    <location>
        <begin position="304"/>
        <end position="327"/>
    </location>
</feature>
<feature type="domain" description="Methyl-accepting transducer" evidence="8">
    <location>
        <begin position="417"/>
        <end position="653"/>
    </location>
</feature>
<evidence type="ECO:0000256" key="1">
    <source>
        <dbReference type="ARBA" id="ARBA00004429"/>
    </source>
</evidence>
<protein>
    <recommendedName>
        <fullName evidence="12">Methyl-accepting chemotaxis protein</fullName>
    </recommendedName>
</protein>
<dbReference type="GO" id="GO:0005886">
    <property type="term" value="C:plasma membrane"/>
    <property type="evidence" value="ECO:0007669"/>
    <property type="project" value="UniProtKB-SubCell"/>
</dbReference>
<keyword evidence="7" id="KW-0812">Transmembrane</keyword>
<dbReference type="Gene3D" id="1.10.287.950">
    <property type="entry name" value="Methyl-accepting chemotaxis protein"/>
    <property type="match status" value="1"/>
</dbReference>
<evidence type="ECO:0000256" key="4">
    <source>
        <dbReference type="ARBA" id="ARBA00029447"/>
    </source>
</evidence>
<dbReference type="OrthoDB" id="354287at2"/>
<dbReference type="InterPro" id="IPR000727">
    <property type="entry name" value="T_SNARE_dom"/>
</dbReference>
<dbReference type="Proteomes" id="UP000185783">
    <property type="component" value="Unassembled WGS sequence"/>
</dbReference>
<evidence type="ECO:0000313" key="11">
    <source>
        <dbReference type="Proteomes" id="UP000185783"/>
    </source>
</evidence>
<dbReference type="EMBL" id="LVVZ01000014">
    <property type="protein sequence ID" value="OKL44221.1"/>
    <property type="molecule type" value="Genomic_DNA"/>
</dbReference>
<comment type="subcellular location">
    <subcellularLocation>
        <location evidence="1">Cell inner membrane</location>
        <topology evidence="1">Multi-pass membrane protein</topology>
    </subcellularLocation>
</comment>
<evidence type="ECO:0000259" key="9">
    <source>
        <dbReference type="PROSITE" id="PS50192"/>
    </source>
</evidence>
<dbReference type="GO" id="GO:0007165">
    <property type="term" value="P:signal transduction"/>
    <property type="evidence" value="ECO:0007669"/>
    <property type="project" value="UniProtKB-KW"/>
</dbReference>